<name>A0A1I2RXB8_9LACO</name>
<dbReference type="AlphaFoldDB" id="A0A1I2RXB8"/>
<evidence type="ECO:0000313" key="2">
    <source>
        <dbReference type="Proteomes" id="UP000182635"/>
    </source>
</evidence>
<reference evidence="2" key="1">
    <citation type="submission" date="2016-10" db="EMBL/GenBank/DDBJ databases">
        <authorList>
            <person name="Varghese N."/>
            <person name="Submissions S."/>
        </authorList>
    </citation>
    <scope>NUCLEOTIDE SEQUENCE [LARGE SCALE GENOMIC DNA]</scope>
    <source>
        <strain evidence="2">DSM 20403</strain>
    </source>
</reference>
<protein>
    <submittedName>
        <fullName evidence="1">Uncharacterized protein</fullName>
    </submittedName>
</protein>
<sequence>MFIAKKTVAMSTAFFMKESIGDLFYTFWTDDARMGITISQR</sequence>
<dbReference type="Proteomes" id="UP000182635">
    <property type="component" value="Unassembled WGS sequence"/>
</dbReference>
<proteinExistence type="predicted"/>
<organism evidence="1 2">
    <name type="scientific">Ligilactobacillus ruminis DSM 20403 = NBRC 102161</name>
    <dbReference type="NCBI Taxonomy" id="1423798"/>
    <lineage>
        <taxon>Bacteria</taxon>
        <taxon>Bacillati</taxon>
        <taxon>Bacillota</taxon>
        <taxon>Bacilli</taxon>
        <taxon>Lactobacillales</taxon>
        <taxon>Lactobacillaceae</taxon>
        <taxon>Ligilactobacillus</taxon>
    </lineage>
</organism>
<evidence type="ECO:0000313" key="1">
    <source>
        <dbReference type="EMBL" id="SFG42396.1"/>
    </source>
</evidence>
<gene>
    <name evidence="1" type="ORF">SAMN02910432_01312</name>
</gene>
<accession>A0A1I2RXB8</accession>
<dbReference type="EMBL" id="FOPI01000019">
    <property type="protein sequence ID" value="SFG42396.1"/>
    <property type="molecule type" value="Genomic_DNA"/>
</dbReference>